<dbReference type="InterPro" id="IPR036390">
    <property type="entry name" value="WH_DNA-bd_sf"/>
</dbReference>
<evidence type="ECO:0000313" key="6">
    <source>
        <dbReference type="EMBL" id="AJK50179.1"/>
    </source>
</evidence>
<dbReference type="KEGG" id="bgp:BGL_2c21150"/>
<dbReference type="SUPFAM" id="SSF53850">
    <property type="entry name" value="Periplasmic binding protein-like II"/>
    <property type="match status" value="1"/>
</dbReference>
<protein>
    <submittedName>
        <fullName evidence="6">Transcriptional regulator LysR family</fullName>
    </submittedName>
</protein>
<organism evidence="6 7">
    <name type="scientific">Burkholderia plantarii</name>
    <dbReference type="NCBI Taxonomy" id="41899"/>
    <lineage>
        <taxon>Bacteria</taxon>
        <taxon>Pseudomonadati</taxon>
        <taxon>Pseudomonadota</taxon>
        <taxon>Betaproteobacteria</taxon>
        <taxon>Burkholderiales</taxon>
        <taxon>Burkholderiaceae</taxon>
        <taxon>Burkholderia</taxon>
    </lineage>
</organism>
<feature type="domain" description="HTH lysR-type" evidence="5">
    <location>
        <begin position="20"/>
        <end position="77"/>
    </location>
</feature>
<keyword evidence="4" id="KW-0804">Transcription</keyword>
<sequence length="317" mass="34408">MASCDGILTNPARRARGERMNQRQIEAFRLVMLRGSMTAAAEEMNTSQPSVSRLIAELEAATGLALFVRHGGRIRATDAGTAFYREVDRSFVGLEKLGQAAREIRQFGSGRLRLVAAPIMALSFLPAVIDDFLAEHPRVAVSLEMRSEGTIQRWASSSNCDIGFTTTTPDVVGVTSAALYRLPGVCALPAGHALASRKRIVAADLRGERLILPSYADDTRASVDRVLRQAHADQVPTIETPYGATICALVARGLGVGIVNPLAIEETNPQRIVFRPFAPEIVFRGFIVCPQWQQEKPIVQVFLAMARARMARVAAAA</sequence>
<dbReference type="SUPFAM" id="SSF46785">
    <property type="entry name" value="Winged helix' DNA-binding domain"/>
    <property type="match status" value="1"/>
</dbReference>
<dbReference type="EMBL" id="CP002581">
    <property type="protein sequence ID" value="AJK50179.1"/>
    <property type="molecule type" value="Genomic_DNA"/>
</dbReference>
<dbReference type="PROSITE" id="PS50931">
    <property type="entry name" value="HTH_LYSR"/>
    <property type="match status" value="1"/>
</dbReference>
<dbReference type="InterPro" id="IPR036388">
    <property type="entry name" value="WH-like_DNA-bd_sf"/>
</dbReference>
<evidence type="ECO:0000259" key="5">
    <source>
        <dbReference type="PROSITE" id="PS50931"/>
    </source>
</evidence>
<dbReference type="PANTHER" id="PTHR30427:SF1">
    <property type="entry name" value="TRANSCRIPTIONAL ACTIVATOR PROTEIN LYSR"/>
    <property type="match status" value="1"/>
</dbReference>
<dbReference type="Gene3D" id="3.40.190.10">
    <property type="entry name" value="Periplasmic binding protein-like II"/>
    <property type="match status" value="2"/>
</dbReference>
<dbReference type="Pfam" id="PF00126">
    <property type="entry name" value="HTH_1"/>
    <property type="match status" value="1"/>
</dbReference>
<dbReference type="Gene3D" id="1.10.10.10">
    <property type="entry name" value="Winged helix-like DNA-binding domain superfamily/Winged helix DNA-binding domain"/>
    <property type="match status" value="1"/>
</dbReference>
<keyword evidence="7" id="KW-1185">Reference proteome</keyword>
<name>A0A0B6S6V5_BURPL</name>
<dbReference type="InterPro" id="IPR000847">
    <property type="entry name" value="LysR_HTH_N"/>
</dbReference>
<dbReference type="InterPro" id="IPR005119">
    <property type="entry name" value="LysR_subst-bd"/>
</dbReference>
<proteinExistence type="inferred from homology"/>
<dbReference type="PANTHER" id="PTHR30427">
    <property type="entry name" value="TRANSCRIPTIONAL ACTIVATOR PROTEIN LYSR"/>
    <property type="match status" value="1"/>
</dbReference>
<dbReference type="GO" id="GO:0010628">
    <property type="term" value="P:positive regulation of gene expression"/>
    <property type="evidence" value="ECO:0007669"/>
    <property type="project" value="TreeGrafter"/>
</dbReference>
<evidence type="ECO:0000256" key="2">
    <source>
        <dbReference type="ARBA" id="ARBA00023015"/>
    </source>
</evidence>
<keyword evidence="3" id="KW-0238">DNA-binding</keyword>
<dbReference type="GO" id="GO:0003700">
    <property type="term" value="F:DNA-binding transcription factor activity"/>
    <property type="evidence" value="ECO:0007669"/>
    <property type="project" value="InterPro"/>
</dbReference>
<dbReference type="PRINTS" id="PR00039">
    <property type="entry name" value="HTHLYSR"/>
</dbReference>
<dbReference type="Pfam" id="PF03466">
    <property type="entry name" value="LysR_substrate"/>
    <property type="match status" value="1"/>
</dbReference>
<comment type="similarity">
    <text evidence="1">Belongs to the LysR transcriptional regulatory family.</text>
</comment>
<accession>A0A0B6S6V5</accession>
<dbReference type="Proteomes" id="UP000031838">
    <property type="component" value="Chromosome 2"/>
</dbReference>
<gene>
    <name evidence="6" type="ORF">BGL_2c21150</name>
</gene>
<dbReference type="GO" id="GO:0043565">
    <property type="term" value="F:sequence-specific DNA binding"/>
    <property type="evidence" value="ECO:0007669"/>
    <property type="project" value="TreeGrafter"/>
</dbReference>
<evidence type="ECO:0000256" key="1">
    <source>
        <dbReference type="ARBA" id="ARBA00009437"/>
    </source>
</evidence>
<evidence type="ECO:0000256" key="4">
    <source>
        <dbReference type="ARBA" id="ARBA00023163"/>
    </source>
</evidence>
<dbReference type="HOGENOM" id="CLU_039613_6_3_4"/>
<reference evidence="7" key="1">
    <citation type="submission" date="2011-03" db="EMBL/GenBank/DDBJ databases">
        <authorList>
            <person name="Voget S."/>
            <person name="Streit W.R."/>
            <person name="Jaeger K.E."/>
            <person name="Daniel R."/>
        </authorList>
    </citation>
    <scope>NUCLEOTIDE SEQUENCE [LARGE SCALE GENOMIC DNA]</scope>
    <source>
        <strain evidence="7">PG1</strain>
    </source>
</reference>
<evidence type="ECO:0000313" key="7">
    <source>
        <dbReference type="Proteomes" id="UP000031838"/>
    </source>
</evidence>
<dbReference type="AlphaFoldDB" id="A0A0B6S6V5"/>
<reference evidence="6 7" key="2">
    <citation type="journal article" date="2016" name="Appl. Microbiol. Biotechnol.">
        <title>Mutations improving production and secretion of extracellular lipase by Burkholderia glumae PG1.</title>
        <authorList>
            <person name="Knapp A."/>
            <person name="Voget S."/>
            <person name="Gao R."/>
            <person name="Zaburannyi N."/>
            <person name="Krysciak D."/>
            <person name="Breuer M."/>
            <person name="Hauer B."/>
            <person name="Streit W.R."/>
            <person name="Muller R."/>
            <person name="Daniel R."/>
            <person name="Jaeger K.E."/>
        </authorList>
    </citation>
    <scope>NUCLEOTIDE SEQUENCE [LARGE SCALE GENOMIC DNA]</scope>
    <source>
        <strain evidence="6 7">PG1</strain>
    </source>
</reference>
<evidence type="ECO:0000256" key="3">
    <source>
        <dbReference type="ARBA" id="ARBA00023125"/>
    </source>
</evidence>
<keyword evidence="2" id="KW-0805">Transcription regulation</keyword>